<organism evidence="2 3">
    <name type="scientific">Mycolicibacter longobardus</name>
    <dbReference type="NCBI Taxonomy" id="1108812"/>
    <lineage>
        <taxon>Bacteria</taxon>
        <taxon>Bacillati</taxon>
        <taxon>Actinomycetota</taxon>
        <taxon>Actinomycetes</taxon>
        <taxon>Mycobacteriales</taxon>
        <taxon>Mycobacteriaceae</taxon>
        <taxon>Mycolicibacter</taxon>
    </lineage>
</organism>
<feature type="compositionally biased region" description="Basic and acidic residues" evidence="1">
    <location>
        <begin position="47"/>
        <end position="60"/>
    </location>
</feature>
<dbReference type="AlphaFoldDB" id="A0A1X1YDS6"/>
<evidence type="ECO:0000256" key="1">
    <source>
        <dbReference type="SAM" id="MobiDB-lite"/>
    </source>
</evidence>
<keyword evidence="3" id="KW-1185">Reference proteome</keyword>
<sequence length="81" mass="8980">MSYVDYPDNDNVLMNLVDDPKRAAPRRPAVSQLLTQALADPMRALRERTANELPTRRGNDLGKLLEQTSPSASSQFDSVGH</sequence>
<evidence type="ECO:0000313" key="3">
    <source>
        <dbReference type="Proteomes" id="UP000193866"/>
    </source>
</evidence>
<protein>
    <submittedName>
        <fullName evidence="2">Uncharacterized protein</fullName>
    </submittedName>
</protein>
<dbReference type="EMBL" id="LQPG01000030">
    <property type="protein sequence ID" value="ORW09216.1"/>
    <property type="molecule type" value="Genomic_DNA"/>
</dbReference>
<name>A0A1X1YDS6_9MYCO</name>
<comment type="caution">
    <text evidence="2">The sequence shown here is derived from an EMBL/GenBank/DDBJ whole genome shotgun (WGS) entry which is preliminary data.</text>
</comment>
<feature type="region of interest" description="Disordered" evidence="1">
    <location>
        <begin position="47"/>
        <end position="81"/>
    </location>
</feature>
<reference evidence="2 3" key="1">
    <citation type="submission" date="2016-01" db="EMBL/GenBank/DDBJ databases">
        <title>The new phylogeny of the genus Mycobacterium.</title>
        <authorList>
            <person name="Tarcisio F."/>
            <person name="Conor M."/>
            <person name="Antonella G."/>
            <person name="Elisabetta G."/>
            <person name="Giulia F.S."/>
            <person name="Sara T."/>
            <person name="Anna F."/>
            <person name="Clotilde B."/>
            <person name="Roberto B."/>
            <person name="Veronica D.S."/>
            <person name="Fabio R."/>
            <person name="Monica P."/>
            <person name="Olivier J."/>
            <person name="Enrico T."/>
            <person name="Nicola S."/>
        </authorList>
    </citation>
    <scope>NUCLEOTIDE SEQUENCE [LARGE SCALE GENOMIC DNA]</scope>
    <source>
        <strain evidence="2 3">DSM 45394</strain>
    </source>
</reference>
<evidence type="ECO:0000313" key="2">
    <source>
        <dbReference type="EMBL" id="ORW09216.1"/>
    </source>
</evidence>
<feature type="compositionally biased region" description="Polar residues" evidence="1">
    <location>
        <begin position="66"/>
        <end position="81"/>
    </location>
</feature>
<accession>A0A1X1YDS6</accession>
<dbReference type="Proteomes" id="UP000193866">
    <property type="component" value="Unassembled WGS sequence"/>
</dbReference>
<dbReference type="STRING" id="1108812.AWC16_17750"/>
<proteinExistence type="predicted"/>
<gene>
    <name evidence="2" type="ORF">AWC16_17750</name>
</gene>